<evidence type="ECO:0000313" key="4">
    <source>
        <dbReference type="Proteomes" id="UP001056035"/>
    </source>
</evidence>
<keyword evidence="4" id="KW-1185">Reference proteome</keyword>
<feature type="domain" description="Nudix hydrolase" evidence="2">
    <location>
        <begin position="4"/>
        <end position="153"/>
    </location>
</feature>
<dbReference type="SUPFAM" id="SSF55811">
    <property type="entry name" value="Nudix"/>
    <property type="match status" value="1"/>
</dbReference>
<name>A0ABY5DSU9_9ACTN</name>
<sequence length="156" mass="17301">MSNRGVTSAGLLLYRRREGRLEVLIAHMGGPFWARKDRGAWSIIKGQYTAPETPFQAACREFAEETGSAPPDGEALPLGEVVQGSGKRVTAWAIESDFDPATIVSQTFTAEWPPRSGQMQEFPEIDRAAWFDTETAKEKLVRAQAAFVDRLCRRVA</sequence>
<dbReference type="RefSeq" id="WP_254571796.1">
    <property type="nucleotide sequence ID" value="NZ_CP098502.1"/>
</dbReference>
<protein>
    <submittedName>
        <fullName evidence="3">NUDIX domain-containing protein</fullName>
    </submittedName>
</protein>
<dbReference type="InterPro" id="IPR015797">
    <property type="entry name" value="NUDIX_hydrolase-like_dom_sf"/>
</dbReference>
<reference evidence="3 4" key="1">
    <citation type="submission" date="2022-06" db="EMBL/GenBank/DDBJ databases">
        <title>Paraconexibacter antarcticus.</title>
        <authorList>
            <person name="Kim C.S."/>
        </authorList>
    </citation>
    <scope>NUCLEOTIDE SEQUENCE [LARGE SCALE GENOMIC DNA]</scope>
    <source>
        <strain evidence="3 4">02-257</strain>
    </source>
</reference>
<keyword evidence="1" id="KW-0378">Hydrolase</keyword>
<evidence type="ECO:0000256" key="1">
    <source>
        <dbReference type="ARBA" id="ARBA00022801"/>
    </source>
</evidence>
<dbReference type="PROSITE" id="PS51462">
    <property type="entry name" value="NUDIX"/>
    <property type="match status" value="1"/>
</dbReference>
<dbReference type="EMBL" id="CP098502">
    <property type="protein sequence ID" value="UTI65106.1"/>
    <property type="molecule type" value="Genomic_DNA"/>
</dbReference>
<dbReference type="PROSITE" id="PS00893">
    <property type="entry name" value="NUDIX_BOX"/>
    <property type="match status" value="1"/>
</dbReference>
<dbReference type="CDD" id="cd04662">
    <property type="entry name" value="NUDIX_Hydrolase"/>
    <property type="match status" value="1"/>
</dbReference>
<evidence type="ECO:0000313" key="3">
    <source>
        <dbReference type="EMBL" id="UTI65106.1"/>
    </source>
</evidence>
<organism evidence="3 4">
    <name type="scientific">Paraconexibacter antarcticus</name>
    <dbReference type="NCBI Taxonomy" id="2949664"/>
    <lineage>
        <taxon>Bacteria</taxon>
        <taxon>Bacillati</taxon>
        <taxon>Actinomycetota</taxon>
        <taxon>Thermoleophilia</taxon>
        <taxon>Solirubrobacterales</taxon>
        <taxon>Paraconexibacteraceae</taxon>
        <taxon>Paraconexibacter</taxon>
    </lineage>
</organism>
<dbReference type="Proteomes" id="UP001056035">
    <property type="component" value="Chromosome"/>
</dbReference>
<dbReference type="PANTHER" id="PTHR21340">
    <property type="entry name" value="DIADENOSINE 5,5-P1,P4-TETRAPHOSPHATE PYROPHOSPHOHYDROLASE MUTT"/>
    <property type="match status" value="1"/>
</dbReference>
<dbReference type="PANTHER" id="PTHR21340:SF7">
    <property type="entry name" value="NUDIX HYDROLASE DOMAIN-CONTAINING PROTEIN"/>
    <property type="match status" value="1"/>
</dbReference>
<evidence type="ECO:0000259" key="2">
    <source>
        <dbReference type="PROSITE" id="PS51462"/>
    </source>
</evidence>
<dbReference type="Pfam" id="PF00293">
    <property type="entry name" value="NUDIX"/>
    <property type="match status" value="1"/>
</dbReference>
<proteinExistence type="predicted"/>
<dbReference type="InterPro" id="IPR051325">
    <property type="entry name" value="Nudix_hydrolase_domain"/>
</dbReference>
<dbReference type="InterPro" id="IPR000086">
    <property type="entry name" value="NUDIX_hydrolase_dom"/>
</dbReference>
<dbReference type="InterPro" id="IPR020084">
    <property type="entry name" value="NUDIX_hydrolase_CS"/>
</dbReference>
<dbReference type="Gene3D" id="3.90.79.10">
    <property type="entry name" value="Nucleoside Triphosphate Pyrophosphohydrolase"/>
    <property type="match status" value="1"/>
</dbReference>
<gene>
    <name evidence="3" type="ORF">NBH00_02585</name>
</gene>
<accession>A0ABY5DSU9</accession>